<protein>
    <recommendedName>
        <fullName evidence="1">Reverse transcriptase domain-containing protein</fullName>
    </recommendedName>
</protein>
<dbReference type="Pfam" id="PF00078">
    <property type="entry name" value="RVT_1"/>
    <property type="match status" value="1"/>
</dbReference>
<dbReference type="Proteomes" id="UP001418222">
    <property type="component" value="Unassembled WGS sequence"/>
</dbReference>
<dbReference type="PANTHER" id="PTHR46238">
    <property type="entry name" value="REVERSE TRANSCRIPTASE DOMAIN-CONTAINING PROTEIN"/>
    <property type="match status" value="1"/>
</dbReference>
<sequence length="380" mass="44231">MPGRSTMEAIHLLRRLIDNYRERKQDFHMLFIDLEKAYDRVPREILRRVLEKKDVNVSYIDVIKDMYTNSMTRVRTFGGLTQDFTINVGLYQGSTLSHYLFTLILGELTGHIQQAIPWCLLFADDIVLVDETREGVNAKLESWRDTLGKKVFRLSRTKTEYIELKFSSARTVDFVIELGDQDISRSECFKYLGSIVQNVGDIDKDVTHRIQAGWLKWRGAAGLLCDRKVPLKLKGKFFRTTIRPAMLYGSECWAVNCVHVQKMGVAEMRMLRWMCGQTRLDRIRNECIGDKTGVTSIAEKIQEAQLRWFGHVQRRPLEAPVRRCESLVTRHAKRGRGRPIKTWNETIRKDMMYLGNSESMTQDRAQWRQRIHIADPTIVG</sequence>
<gene>
    <name evidence="2" type="ORF">KSP39_PZI008342</name>
</gene>
<dbReference type="AlphaFoldDB" id="A0AAP0BMM7"/>
<organism evidence="2 3">
    <name type="scientific">Platanthera zijinensis</name>
    <dbReference type="NCBI Taxonomy" id="2320716"/>
    <lineage>
        <taxon>Eukaryota</taxon>
        <taxon>Viridiplantae</taxon>
        <taxon>Streptophyta</taxon>
        <taxon>Embryophyta</taxon>
        <taxon>Tracheophyta</taxon>
        <taxon>Spermatophyta</taxon>
        <taxon>Magnoliopsida</taxon>
        <taxon>Liliopsida</taxon>
        <taxon>Asparagales</taxon>
        <taxon>Orchidaceae</taxon>
        <taxon>Orchidoideae</taxon>
        <taxon>Orchideae</taxon>
        <taxon>Orchidinae</taxon>
        <taxon>Platanthera</taxon>
    </lineage>
</organism>
<dbReference type="PROSITE" id="PS50878">
    <property type="entry name" value="RT_POL"/>
    <property type="match status" value="1"/>
</dbReference>
<dbReference type="InterPro" id="IPR000477">
    <property type="entry name" value="RT_dom"/>
</dbReference>
<name>A0AAP0BMM7_9ASPA</name>
<reference evidence="2 3" key="1">
    <citation type="journal article" date="2022" name="Nat. Plants">
        <title>Genomes of leafy and leafless Platanthera orchids illuminate the evolution of mycoheterotrophy.</title>
        <authorList>
            <person name="Li M.H."/>
            <person name="Liu K.W."/>
            <person name="Li Z."/>
            <person name="Lu H.C."/>
            <person name="Ye Q.L."/>
            <person name="Zhang D."/>
            <person name="Wang J.Y."/>
            <person name="Li Y.F."/>
            <person name="Zhong Z.M."/>
            <person name="Liu X."/>
            <person name="Yu X."/>
            <person name="Liu D.K."/>
            <person name="Tu X.D."/>
            <person name="Liu B."/>
            <person name="Hao Y."/>
            <person name="Liao X.Y."/>
            <person name="Jiang Y.T."/>
            <person name="Sun W.H."/>
            <person name="Chen J."/>
            <person name="Chen Y.Q."/>
            <person name="Ai Y."/>
            <person name="Zhai J.W."/>
            <person name="Wu S.S."/>
            <person name="Zhou Z."/>
            <person name="Hsiao Y.Y."/>
            <person name="Wu W.L."/>
            <person name="Chen Y.Y."/>
            <person name="Lin Y.F."/>
            <person name="Hsu J.L."/>
            <person name="Li C.Y."/>
            <person name="Wang Z.W."/>
            <person name="Zhao X."/>
            <person name="Zhong W.Y."/>
            <person name="Ma X.K."/>
            <person name="Ma L."/>
            <person name="Huang J."/>
            <person name="Chen G.Z."/>
            <person name="Huang M.Z."/>
            <person name="Huang L."/>
            <person name="Peng D.H."/>
            <person name="Luo Y.B."/>
            <person name="Zou S.Q."/>
            <person name="Chen S.P."/>
            <person name="Lan S."/>
            <person name="Tsai W.C."/>
            <person name="Van de Peer Y."/>
            <person name="Liu Z.J."/>
        </authorList>
    </citation>
    <scope>NUCLEOTIDE SEQUENCE [LARGE SCALE GENOMIC DNA]</scope>
    <source>
        <strain evidence="2">Lor287</strain>
    </source>
</reference>
<accession>A0AAP0BMM7</accession>
<evidence type="ECO:0000259" key="1">
    <source>
        <dbReference type="PROSITE" id="PS50878"/>
    </source>
</evidence>
<dbReference type="SUPFAM" id="SSF56672">
    <property type="entry name" value="DNA/RNA polymerases"/>
    <property type="match status" value="1"/>
</dbReference>
<feature type="domain" description="Reverse transcriptase" evidence="1">
    <location>
        <begin position="1"/>
        <end position="196"/>
    </location>
</feature>
<evidence type="ECO:0000313" key="3">
    <source>
        <dbReference type="Proteomes" id="UP001418222"/>
    </source>
</evidence>
<dbReference type="Gene3D" id="3.30.70.270">
    <property type="match status" value="1"/>
</dbReference>
<proteinExistence type="predicted"/>
<dbReference type="PANTHER" id="PTHR46238:SF8">
    <property type="entry name" value="ENDONUCLEASE_EXONUCLEASE_PHOSPHATASE DOMAIN-CONTAINING PROTEIN"/>
    <property type="match status" value="1"/>
</dbReference>
<keyword evidence="3" id="KW-1185">Reference proteome</keyword>
<dbReference type="EMBL" id="JBBWWQ010000006">
    <property type="protein sequence ID" value="KAK8944698.1"/>
    <property type="molecule type" value="Genomic_DNA"/>
</dbReference>
<evidence type="ECO:0000313" key="2">
    <source>
        <dbReference type="EMBL" id="KAK8944698.1"/>
    </source>
</evidence>
<dbReference type="InterPro" id="IPR043502">
    <property type="entry name" value="DNA/RNA_pol_sf"/>
</dbReference>
<dbReference type="InterPro" id="IPR043128">
    <property type="entry name" value="Rev_trsase/Diguanyl_cyclase"/>
</dbReference>
<comment type="caution">
    <text evidence="2">The sequence shown here is derived from an EMBL/GenBank/DDBJ whole genome shotgun (WGS) entry which is preliminary data.</text>
</comment>